<feature type="region of interest" description="Disordered" evidence="1">
    <location>
        <begin position="523"/>
        <end position="553"/>
    </location>
</feature>
<dbReference type="Proteomes" id="UP001530400">
    <property type="component" value="Unassembled WGS sequence"/>
</dbReference>
<gene>
    <name evidence="2" type="ORF">ACHAWO_009047</name>
</gene>
<proteinExistence type="predicted"/>
<keyword evidence="3" id="KW-1185">Reference proteome</keyword>
<dbReference type="EMBL" id="JALLPJ020000009">
    <property type="protein sequence ID" value="KAL3805245.1"/>
    <property type="molecule type" value="Genomic_DNA"/>
</dbReference>
<comment type="caution">
    <text evidence="2">The sequence shown here is derived from an EMBL/GenBank/DDBJ whole genome shotgun (WGS) entry which is preliminary data.</text>
</comment>
<reference evidence="2 3" key="1">
    <citation type="submission" date="2024-10" db="EMBL/GenBank/DDBJ databases">
        <title>Updated reference genomes for cyclostephanoid diatoms.</title>
        <authorList>
            <person name="Roberts W.R."/>
            <person name="Alverson A.J."/>
        </authorList>
    </citation>
    <scope>NUCLEOTIDE SEQUENCE [LARGE SCALE GENOMIC DNA]</scope>
    <source>
        <strain evidence="2 3">AJA010-31</strain>
    </source>
</reference>
<evidence type="ECO:0000313" key="2">
    <source>
        <dbReference type="EMBL" id="KAL3805245.1"/>
    </source>
</evidence>
<dbReference type="InterPro" id="IPR040108">
    <property type="entry name" value="Laa1/Sip1/HEATR5"/>
</dbReference>
<dbReference type="Pfam" id="PF20210">
    <property type="entry name" value="Laa1_Sip1_HTR5"/>
    <property type="match status" value="1"/>
</dbReference>
<dbReference type="InterPro" id="IPR046837">
    <property type="entry name" value="Laa1/Sip1/HEATR5-like_HEAT"/>
</dbReference>
<feature type="region of interest" description="Disordered" evidence="1">
    <location>
        <begin position="131"/>
        <end position="154"/>
    </location>
</feature>
<evidence type="ECO:0000313" key="3">
    <source>
        <dbReference type="Proteomes" id="UP001530400"/>
    </source>
</evidence>
<protein>
    <recommendedName>
        <fullName evidence="4">HEAT repeat-containing protein 1</fullName>
    </recommendedName>
</protein>
<name>A0ABD3R9S1_9STRA</name>
<dbReference type="InterPro" id="IPR016024">
    <property type="entry name" value="ARM-type_fold"/>
</dbReference>
<evidence type="ECO:0008006" key="4">
    <source>
        <dbReference type="Google" id="ProtNLM"/>
    </source>
</evidence>
<accession>A0ABD3R9S1</accession>
<sequence>MATENPQSTPSSAEEAAALLGAAISFGDAPLTQNESSGHPNPPAGMHSIFAVQSPVPNGVLFVRLCNLREWLRWHAGDEMSADGVEDPLKQALQVSFPKHNKDPKEPFTAARSILAVLLKLLEVTSSISDTGEDNKPLAGIGSPKTQQKRPVKQHRALPPLLSTPLRTVWVHCVALCISLGSSLPGNQRTDVYAFITKMMDIANMNPRSKLASGGVRHAALEVIQRVCTLNTEMAKRSAPYAWEILQCCHRGLMSGGTGEPGHRAQCVKVACGLMIACRRASKSGDEETFMVPGALEEKAAVEAIKFMKRAVSDKYPEVRMAAAVFTGLAAPMLIRNVSVMRKDSDGVSPLVWLEDVTQVAMKNLDDESAGVATAWAQSLARCLCASVEFGKSVRDAQSEDQASKRSADVDDEGIAVDNNNLDFAGKFKAFSEARRAAAATSVCSSSLAAVKYLVSNFVKVGGEGANNKCGGSFSVGGRASRIGFSLVLTEFLRLQCAKGEFSLAEFLLPVLDMVGPSFEKQVDRSEHKKSPSMTTNDLFAAPSSPYSSPEKKVQPSISTAFLTKGSKISSSDSTIGRLLTTIVVRRGISENISEISQLSILKDLTTACRVSIVPVGMDGSSDPSRPANSEHGKVLNRHQLQVALVEMSHLIITLGEAGAASLDDITQVLKDCLAHRDHGVRMEAATVYTAIAQAFPTEGRKFVIESLSGFGASMDAIQTLAMRSAAETMSTPKGRFRKGVQENNETGSRLLDELMQHQCHMHGNALTVSMLMHAFPHVLGGIPRVIVDKTYDVCEKLLQCQSNDAFVNANPSAACTCIRAGYSMLSGMFTMGVDSVLEHVTTIFSQWQASSMNVLPGVSKQSPSHDILIVEGMLSSVVSFLKYCPTLLLSVPDALNRITSLLEKILPLLSSGGKFDSGGTSIENARLSNSRSAIMEAYSWLPPGSFPLSADRIFTFSAKQIQDLSVDDVTCSILTRLLNREDNLIEAQSSQRTVSPGQSGLSSVVDTVVSIRTCDVVTTYERETVFNLVSWRKNSPVVGESNQYHGSVILGSFLHEENYKPTPLHEVGTWRQPLDPIPTVRVRLLDSSIHVFAATFGLQDPHTQSDALRMLESLYISTQTDKSNRFNVNATLITDSQGKVRPLEEDAITFNVTAVVLACLQAIPLHEATYGNLIGRGPPWMERATSILLQLISSQSDHIRRGAAEGLSFLATLGVSEDANTLQSTILHALDEVMKGSNITQNQKTSVDLTSFGRAGSLLSLACIQRNAKRIERSKIDRATSRSVAHTHESKESDENAPPVLIMMTRLLPTLATHSPDLDSSVVRSHAIHAFGILIANSFPKPDQSLSEEQKQIAWKAIEAVETSFLGAWSAVTFDYNKGRERDKFASEPALVAVVFRLMTTLLPWLPQLADIDRWTASRFCCIASSMVECCEHPIVLFEAGVFFESLFSRSKLVQPSNCCVVRTNDIVAIAMPYLIGAIGPGLTRVVSENVEFSDYKTPMLQRSAMMCLSRMCSRTEQPDGFPFNIRSSIFVFLHDLCGRRRFQLISDLRSLAQSTVQCEHFNDLLALETDTVSLIHSVLISQASNLQDDSTLSDLVKWLLFSRYMTSGISGKRGEDNITSSSVEAITNHYHTIAQSEALSALRFSNPPRWQLKAMATDIEFVNMNLLLSMDRNNSRDQSIFNLPWAKTKCNEVLKEGNSDTSKAIPYPAFFMEELVLSACSAAAATSNHSEIISVQTAGIKLLCAIIEAFGDMPDLTTNDGSMVLEQYSSQIISALKHSLKSEISEDSIASGYHLLFSSGCDALLALIKKNFVSDPVALKRLLKTVMLSAEDAVFIKFPNEEHSQISALVTNPRCVTDDLRAYPSFRLSKLCFIATLSMMVAYNEISQSAASVIAKELHINEEGRAILMAASAIDGFLLQKETKNTSGFTYKNRMDLDAVVIEELVANWPTLCASATLSLIEQIKIADEQSDKAHVLAAWLQKVAAIAFVGLKALLTISKKQSAGNAHHCVYAIRLLVRESSSICHGIIQTSEISDAITLVTYSVINPALVFVENESNAENTSLHLLKQSCGLLEDASQYFTELSLLSVLHRSVLNPLSSLQEGKLRMGGNIDIGITSCIRSSIYLLRASSGSDRDGLEKALLHFALSKLVKSKSDEQSSVVDAECISLLKACTENSVLPADDWQQITTFAAANRIWDAWSILVSTLAPGVGIECSMHSFKKSFGDLNISSRNHNSALVAFRGELQIAIGSNPSLVGAALHSLGFEVFQLFKYNAVNMHGGSNNSAHDRLQVCAECIQIVMMAYQYLTSVSIEETKYVEFLVSLSDLLVETISFNGLPNSPSGKSGADERIGKMCAQVFVHIARTTPHIFKSTVTAVMPECRSAIEAAVRADMSGYISTSQGPAKKKLSLKGFVR</sequence>
<evidence type="ECO:0000256" key="1">
    <source>
        <dbReference type="SAM" id="MobiDB-lite"/>
    </source>
</evidence>
<dbReference type="PANTHER" id="PTHR21663:SF0">
    <property type="entry name" value="HEAT REPEAT-CONTAINING PROTEIN 5B"/>
    <property type="match status" value="1"/>
</dbReference>
<dbReference type="PANTHER" id="PTHR21663">
    <property type="entry name" value="HYPOTHETICAL HEAT DOMAIN-CONTAINING"/>
    <property type="match status" value="1"/>
</dbReference>
<organism evidence="2 3">
    <name type="scientific">Cyclotella atomus</name>
    <dbReference type="NCBI Taxonomy" id="382360"/>
    <lineage>
        <taxon>Eukaryota</taxon>
        <taxon>Sar</taxon>
        <taxon>Stramenopiles</taxon>
        <taxon>Ochrophyta</taxon>
        <taxon>Bacillariophyta</taxon>
        <taxon>Coscinodiscophyceae</taxon>
        <taxon>Thalassiosirophycidae</taxon>
        <taxon>Stephanodiscales</taxon>
        <taxon>Stephanodiscaceae</taxon>
        <taxon>Cyclotella</taxon>
    </lineage>
</organism>
<feature type="region of interest" description="Disordered" evidence="1">
    <location>
        <begin position="1276"/>
        <end position="1297"/>
    </location>
</feature>
<feature type="compositionally biased region" description="Basic and acidic residues" evidence="1">
    <location>
        <begin position="1276"/>
        <end position="1295"/>
    </location>
</feature>
<dbReference type="SUPFAM" id="SSF48371">
    <property type="entry name" value="ARM repeat"/>
    <property type="match status" value="1"/>
</dbReference>